<proteinExistence type="predicted"/>
<accession>A0ABY4TBA1</accession>
<dbReference type="RefSeq" id="WP_010470624.1">
    <property type="nucleotide sequence ID" value="NZ_CP095474.1"/>
</dbReference>
<reference evidence="1" key="1">
    <citation type="submission" date="2022-04" db="EMBL/GenBank/DDBJ databases">
        <title>Systematic whole-genome sequencing reveals an unexpected diversity among actinomycetoma pathogens and provides insights into their antibacterial susceptibilities.</title>
        <authorList>
            <person name="Watson A.K."/>
            <person name="Kepplinger B."/>
            <person name="Bakhiet S.M."/>
            <person name="Mhmoud N.A."/>
            <person name="Chapman J."/>
            <person name="Allenby N."/>
            <person name="Mickiewicz K."/>
            <person name="Goodfellow M."/>
            <person name="Fahal A.H."/>
            <person name="Errington J."/>
        </authorList>
    </citation>
    <scope>NUCLEOTIDE SEQUENCE</scope>
    <source>
        <strain evidence="1">SD 504</strain>
    </source>
</reference>
<keyword evidence="2" id="KW-1185">Reference proteome</keyword>
<evidence type="ECO:0000313" key="1">
    <source>
        <dbReference type="EMBL" id="URN16236.1"/>
    </source>
</evidence>
<protein>
    <submittedName>
        <fullName evidence="1">Uncharacterized protein</fullName>
    </submittedName>
</protein>
<organism evidence="1 2">
    <name type="scientific">Streptomyces sudanensis</name>
    <dbReference type="NCBI Taxonomy" id="436397"/>
    <lineage>
        <taxon>Bacteria</taxon>
        <taxon>Bacillati</taxon>
        <taxon>Actinomycetota</taxon>
        <taxon>Actinomycetes</taxon>
        <taxon>Kitasatosporales</taxon>
        <taxon>Streptomycetaceae</taxon>
        <taxon>Streptomyces</taxon>
    </lineage>
</organism>
<dbReference type="EMBL" id="CP095474">
    <property type="protein sequence ID" value="URN16236.1"/>
    <property type="molecule type" value="Genomic_DNA"/>
</dbReference>
<sequence length="107" mass="11661">MVRSLLTALLAFFLPARGRRRLVPQAPGVRAPAAGVRAPQAPAFGAPVPRYAADAVTRRLITTCRVISAGNLRRRHGFVRGEDVPLVRPYLAAYERAHGIHWQEAAA</sequence>
<dbReference type="Proteomes" id="UP001056383">
    <property type="component" value="Chromosome"/>
</dbReference>
<name>A0ABY4TBA1_9ACTN</name>
<evidence type="ECO:0000313" key="2">
    <source>
        <dbReference type="Proteomes" id="UP001056383"/>
    </source>
</evidence>
<gene>
    <name evidence="1" type="ORF">MW084_10055</name>
</gene>